<protein>
    <submittedName>
        <fullName evidence="1">Uncharacterized protein</fullName>
    </submittedName>
</protein>
<dbReference type="Proteomes" id="UP000192491">
    <property type="component" value="Unassembled WGS sequence"/>
</dbReference>
<evidence type="ECO:0000313" key="2">
    <source>
        <dbReference type="Proteomes" id="UP000192491"/>
    </source>
</evidence>
<gene>
    <name evidence="1" type="ORF">BWK73_21195</name>
</gene>
<reference evidence="1 2" key="1">
    <citation type="submission" date="2017-01" db="EMBL/GenBank/DDBJ databases">
        <title>Novel large sulfur bacteria in the metagenomes of groundwater-fed chemosynthetic microbial mats in the Lake Huron basin.</title>
        <authorList>
            <person name="Sharrar A.M."/>
            <person name="Flood B.E."/>
            <person name="Bailey J.V."/>
            <person name="Jones D.S."/>
            <person name="Biddanda B."/>
            <person name="Ruberg S.A."/>
            <person name="Marcus D.N."/>
            <person name="Dick G.J."/>
        </authorList>
    </citation>
    <scope>NUCLEOTIDE SEQUENCE [LARGE SCALE GENOMIC DNA]</scope>
    <source>
        <strain evidence="1">A8</strain>
    </source>
</reference>
<sequence>MSGKSATQKIREREIGAQDKQALIVEGADDKTALTILLKHHCPTWEQRWVIAIAGNKRQVLEILDAEPTWLGLVDRDTWDQPTIDQQAQALPNLLVLNRWCMENYLINPAELWQALPPRQQSIIAGGEADFTQNILEKLPEYVRHGVLWQVITPLWSGLRARGFKEALAAESSVATAQNDGEIRRVLEDWDQLLEPRRIFAEFQQRLNEVQPLSQSEQLTRWVHGKTFWKHVVHPYMNNVFGQMPEAQRKEKLLQRLPLPDDLGVLLLRLQR</sequence>
<proteinExistence type="predicted"/>
<name>A0A1Y1QNK8_9GAMM</name>
<evidence type="ECO:0000313" key="1">
    <source>
        <dbReference type="EMBL" id="OQX10103.1"/>
    </source>
</evidence>
<dbReference type="AlphaFoldDB" id="A0A1Y1QNK8"/>
<dbReference type="EMBL" id="MTEJ01000123">
    <property type="protein sequence ID" value="OQX10103.1"/>
    <property type="molecule type" value="Genomic_DNA"/>
</dbReference>
<comment type="caution">
    <text evidence="1">The sequence shown here is derived from an EMBL/GenBank/DDBJ whole genome shotgun (WGS) entry which is preliminary data.</text>
</comment>
<accession>A0A1Y1QNK8</accession>
<organism evidence="1 2">
    <name type="scientific">Thiothrix lacustris</name>
    <dbReference type="NCBI Taxonomy" id="525917"/>
    <lineage>
        <taxon>Bacteria</taxon>
        <taxon>Pseudomonadati</taxon>
        <taxon>Pseudomonadota</taxon>
        <taxon>Gammaproteobacteria</taxon>
        <taxon>Thiotrichales</taxon>
        <taxon>Thiotrichaceae</taxon>
        <taxon>Thiothrix</taxon>
    </lineage>
</organism>